<protein>
    <submittedName>
        <fullName evidence="3">Uncharacterized protein</fullName>
    </submittedName>
</protein>
<evidence type="ECO:0000256" key="1">
    <source>
        <dbReference type="SAM" id="MobiDB-lite"/>
    </source>
</evidence>
<feature type="region of interest" description="Disordered" evidence="1">
    <location>
        <begin position="74"/>
        <end position="99"/>
    </location>
</feature>
<dbReference type="EMBL" id="CAJNOK010065021">
    <property type="protein sequence ID" value="CAF1648153.1"/>
    <property type="molecule type" value="Genomic_DNA"/>
</dbReference>
<dbReference type="Proteomes" id="UP000682733">
    <property type="component" value="Unassembled WGS sequence"/>
</dbReference>
<dbReference type="EMBL" id="CAJOBA010092961">
    <property type="protein sequence ID" value="CAF4492317.1"/>
    <property type="molecule type" value="Genomic_DNA"/>
</dbReference>
<feature type="compositionally biased region" description="Acidic residues" evidence="1">
    <location>
        <begin position="75"/>
        <end position="85"/>
    </location>
</feature>
<feature type="non-terminal residue" evidence="3">
    <location>
        <position position="1"/>
    </location>
</feature>
<proteinExistence type="predicted"/>
<name>A0A8S2XGN1_9BILA</name>
<evidence type="ECO:0000313" key="4">
    <source>
        <dbReference type="Proteomes" id="UP000682733"/>
    </source>
</evidence>
<dbReference type="AlphaFoldDB" id="A0A8S2XGN1"/>
<accession>A0A8S2XGN1</accession>
<evidence type="ECO:0000313" key="2">
    <source>
        <dbReference type="EMBL" id="CAF1648153.1"/>
    </source>
</evidence>
<organism evidence="3 4">
    <name type="scientific">Didymodactylos carnosus</name>
    <dbReference type="NCBI Taxonomy" id="1234261"/>
    <lineage>
        <taxon>Eukaryota</taxon>
        <taxon>Metazoa</taxon>
        <taxon>Spiralia</taxon>
        <taxon>Gnathifera</taxon>
        <taxon>Rotifera</taxon>
        <taxon>Eurotatoria</taxon>
        <taxon>Bdelloidea</taxon>
        <taxon>Philodinida</taxon>
        <taxon>Philodinidae</taxon>
        <taxon>Didymodactylos</taxon>
    </lineage>
</organism>
<comment type="caution">
    <text evidence="3">The sequence shown here is derived from an EMBL/GenBank/DDBJ whole genome shotgun (WGS) entry which is preliminary data.</text>
</comment>
<evidence type="ECO:0000313" key="3">
    <source>
        <dbReference type="EMBL" id="CAF4492317.1"/>
    </source>
</evidence>
<gene>
    <name evidence="2" type="ORF">OVA965_LOCUS44679</name>
    <name evidence="3" type="ORF">TMI583_LOCUS47617</name>
</gene>
<sequence length="114" mass="12534">SELTNAVDNASPHSWLTAATPVVEPLPVLTPSVISQPPPILLEPSELVDSVSLILNQLHQQTHHQHIESVSEYGDNMDEDDEYGDEGQANKVSEQEKEAEAITVEEINPNVMVR</sequence>
<reference evidence="3" key="1">
    <citation type="submission" date="2021-02" db="EMBL/GenBank/DDBJ databases">
        <authorList>
            <person name="Nowell W R."/>
        </authorList>
    </citation>
    <scope>NUCLEOTIDE SEQUENCE</scope>
</reference>
<dbReference type="Proteomes" id="UP000677228">
    <property type="component" value="Unassembled WGS sequence"/>
</dbReference>